<name>T1EK68_HELRO</name>
<sequence>RRNERERNRVKQVNLGFDRLREHVPQGRSNKKLSKVDTLKAAVTYIQQLRQVLGIS</sequence>
<reference evidence="8" key="1">
    <citation type="submission" date="2012-12" db="EMBL/GenBank/DDBJ databases">
        <authorList>
            <person name="Hellsten U."/>
            <person name="Grimwood J."/>
            <person name="Chapman J.A."/>
            <person name="Shapiro H."/>
            <person name="Aerts A."/>
            <person name="Otillar R.P."/>
            <person name="Terry A.Y."/>
            <person name="Boore J.L."/>
            <person name="Simakov O."/>
            <person name="Marletaz F."/>
            <person name="Cho S.-J."/>
            <person name="Edsinger-Gonzales E."/>
            <person name="Havlak P."/>
            <person name="Kuo D.-H."/>
            <person name="Larsson T."/>
            <person name="Lv J."/>
            <person name="Arendt D."/>
            <person name="Savage R."/>
            <person name="Osoegawa K."/>
            <person name="de Jong P."/>
            <person name="Lindberg D.R."/>
            <person name="Seaver E.C."/>
            <person name="Weisblat D.A."/>
            <person name="Putnam N.H."/>
            <person name="Grigoriev I.V."/>
            <person name="Rokhsar D.S."/>
        </authorList>
    </citation>
    <scope>NUCLEOTIDE SEQUENCE</scope>
</reference>
<accession>T1EK68</accession>
<dbReference type="PANTHER" id="PTHR23349:SF108">
    <property type="entry name" value="BHLH DOMAIN-CONTAINING PROTEIN"/>
    <property type="match status" value="1"/>
</dbReference>
<keyword evidence="8" id="KW-1185">Reference proteome</keyword>
<evidence type="ECO:0000256" key="2">
    <source>
        <dbReference type="ARBA" id="ARBA00022902"/>
    </source>
</evidence>
<evidence type="ECO:0000256" key="1">
    <source>
        <dbReference type="ARBA" id="ARBA00004123"/>
    </source>
</evidence>
<reference evidence="7" key="3">
    <citation type="submission" date="2015-06" db="UniProtKB">
        <authorList>
            <consortium name="EnsemblMetazoa"/>
        </authorList>
    </citation>
    <scope>IDENTIFICATION</scope>
</reference>
<dbReference type="Pfam" id="PF00010">
    <property type="entry name" value="HLH"/>
    <property type="match status" value="1"/>
</dbReference>
<reference evidence="6 8" key="2">
    <citation type="journal article" date="2013" name="Nature">
        <title>Insights into bilaterian evolution from three spiralian genomes.</title>
        <authorList>
            <person name="Simakov O."/>
            <person name="Marletaz F."/>
            <person name="Cho S.J."/>
            <person name="Edsinger-Gonzales E."/>
            <person name="Havlak P."/>
            <person name="Hellsten U."/>
            <person name="Kuo D.H."/>
            <person name="Larsson T."/>
            <person name="Lv J."/>
            <person name="Arendt D."/>
            <person name="Savage R."/>
            <person name="Osoegawa K."/>
            <person name="de Jong P."/>
            <person name="Grimwood J."/>
            <person name="Chapman J.A."/>
            <person name="Shapiro H."/>
            <person name="Aerts A."/>
            <person name="Otillar R.P."/>
            <person name="Terry A.Y."/>
            <person name="Boore J.L."/>
            <person name="Grigoriev I.V."/>
            <person name="Lindberg D.R."/>
            <person name="Seaver E.C."/>
            <person name="Weisblat D.A."/>
            <person name="Putnam N.H."/>
            <person name="Rokhsar D.S."/>
        </authorList>
    </citation>
    <scope>NUCLEOTIDE SEQUENCE</scope>
</reference>
<dbReference type="EnsemblMetazoa" id="HelroT148299">
    <property type="protein sequence ID" value="HelroP148299"/>
    <property type="gene ID" value="HelroG148299"/>
</dbReference>
<evidence type="ECO:0000259" key="5">
    <source>
        <dbReference type="PROSITE" id="PS50888"/>
    </source>
</evidence>
<gene>
    <name evidence="7" type="primary">20196968</name>
    <name evidence="6" type="ORF">HELRODRAFT_148299</name>
</gene>
<keyword evidence="2" id="KW-0524">Neurogenesis</keyword>
<dbReference type="PROSITE" id="PS50888">
    <property type="entry name" value="BHLH"/>
    <property type="match status" value="1"/>
</dbReference>
<evidence type="ECO:0000313" key="6">
    <source>
        <dbReference type="EMBL" id="ESN98490.1"/>
    </source>
</evidence>
<dbReference type="Gene3D" id="4.10.280.10">
    <property type="entry name" value="Helix-loop-helix DNA-binding domain"/>
    <property type="match status" value="1"/>
</dbReference>
<dbReference type="AlphaFoldDB" id="T1EK68"/>
<dbReference type="KEGG" id="hro:HELRODRAFT_148299"/>
<dbReference type="HOGENOM" id="CLU_171328_3_1_1"/>
<dbReference type="FunFam" id="4.10.280.10:FF:000029">
    <property type="entry name" value="Achaete-scute family bHLH transcription factor 1"/>
    <property type="match status" value="1"/>
</dbReference>
<dbReference type="RefSeq" id="XP_009023442.1">
    <property type="nucleotide sequence ID" value="XM_009025194.1"/>
</dbReference>
<dbReference type="OrthoDB" id="5976910at2759"/>
<evidence type="ECO:0000313" key="7">
    <source>
        <dbReference type="EnsemblMetazoa" id="HelroP148299"/>
    </source>
</evidence>
<dbReference type="Proteomes" id="UP000015101">
    <property type="component" value="Unassembled WGS sequence"/>
</dbReference>
<evidence type="ECO:0000256" key="4">
    <source>
        <dbReference type="ARBA" id="ARBA00023242"/>
    </source>
</evidence>
<dbReference type="GO" id="GO:0007399">
    <property type="term" value="P:nervous system development"/>
    <property type="evidence" value="ECO:0007669"/>
    <property type="project" value="UniProtKB-KW"/>
</dbReference>
<keyword evidence="4" id="KW-0539">Nucleus</keyword>
<dbReference type="GO" id="GO:0003677">
    <property type="term" value="F:DNA binding"/>
    <property type="evidence" value="ECO:0007669"/>
    <property type="project" value="UniProtKB-KW"/>
</dbReference>
<dbReference type="OMA" id="REHVPQG"/>
<dbReference type="EMBL" id="AMQM01005890">
    <property type="status" value="NOT_ANNOTATED_CDS"/>
    <property type="molecule type" value="Genomic_DNA"/>
</dbReference>
<dbReference type="GeneID" id="20196968"/>
<dbReference type="GO" id="GO:0006357">
    <property type="term" value="P:regulation of transcription by RNA polymerase II"/>
    <property type="evidence" value="ECO:0007669"/>
    <property type="project" value="UniProtKB-ARBA"/>
</dbReference>
<evidence type="ECO:0000313" key="8">
    <source>
        <dbReference type="Proteomes" id="UP000015101"/>
    </source>
</evidence>
<dbReference type="SMART" id="SM00353">
    <property type="entry name" value="HLH"/>
    <property type="match status" value="1"/>
</dbReference>
<feature type="domain" description="BHLH" evidence="5">
    <location>
        <begin position="1"/>
        <end position="49"/>
    </location>
</feature>
<dbReference type="STRING" id="6412.T1EK68"/>
<dbReference type="InterPro" id="IPR036638">
    <property type="entry name" value="HLH_DNA-bd_sf"/>
</dbReference>
<dbReference type="InterPro" id="IPR011598">
    <property type="entry name" value="bHLH_dom"/>
</dbReference>
<dbReference type="InterPro" id="IPR050283">
    <property type="entry name" value="E-box_TF_Regulators"/>
</dbReference>
<dbReference type="eggNOG" id="KOG4029">
    <property type="taxonomic scope" value="Eukaryota"/>
</dbReference>
<organism evidence="7 8">
    <name type="scientific">Helobdella robusta</name>
    <name type="common">Californian leech</name>
    <dbReference type="NCBI Taxonomy" id="6412"/>
    <lineage>
        <taxon>Eukaryota</taxon>
        <taxon>Metazoa</taxon>
        <taxon>Spiralia</taxon>
        <taxon>Lophotrochozoa</taxon>
        <taxon>Annelida</taxon>
        <taxon>Clitellata</taxon>
        <taxon>Hirudinea</taxon>
        <taxon>Rhynchobdellida</taxon>
        <taxon>Glossiphoniidae</taxon>
        <taxon>Helobdella</taxon>
    </lineage>
</organism>
<dbReference type="InParanoid" id="T1EK68"/>
<keyword evidence="3" id="KW-0238">DNA-binding</keyword>
<dbReference type="EMBL" id="KB097144">
    <property type="protein sequence ID" value="ESN98490.1"/>
    <property type="molecule type" value="Genomic_DNA"/>
</dbReference>
<proteinExistence type="predicted"/>
<dbReference type="CTD" id="20196968"/>
<dbReference type="SUPFAM" id="SSF47459">
    <property type="entry name" value="HLH, helix-loop-helix DNA-binding domain"/>
    <property type="match status" value="1"/>
</dbReference>
<evidence type="ECO:0000256" key="3">
    <source>
        <dbReference type="ARBA" id="ARBA00023125"/>
    </source>
</evidence>
<protein>
    <recommendedName>
        <fullName evidence="5">BHLH domain-containing protein</fullName>
    </recommendedName>
</protein>
<dbReference type="GO" id="GO:0046983">
    <property type="term" value="F:protein dimerization activity"/>
    <property type="evidence" value="ECO:0007669"/>
    <property type="project" value="InterPro"/>
</dbReference>
<comment type="subcellular location">
    <subcellularLocation>
        <location evidence="1">Nucleus</location>
    </subcellularLocation>
</comment>
<dbReference type="GO" id="GO:0005634">
    <property type="term" value="C:nucleus"/>
    <property type="evidence" value="ECO:0007669"/>
    <property type="project" value="UniProtKB-SubCell"/>
</dbReference>
<dbReference type="PANTHER" id="PTHR23349">
    <property type="entry name" value="BASIC HELIX-LOOP-HELIX TRANSCRIPTION FACTOR, TWIST"/>
    <property type="match status" value="1"/>
</dbReference>